<keyword evidence="1" id="KW-0732">Signal</keyword>
<gene>
    <name evidence="3" type="ORF">RDB_LOCUS129094</name>
</gene>
<dbReference type="GO" id="GO:0005576">
    <property type="term" value="C:extracellular region"/>
    <property type="evidence" value="ECO:0007669"/>
    <property type="project" value="InterPro"/>
</dbReference>
<proteinExistence type="predicted"/>
<dbReference type="PROSITE" id="PS51164">
    <property type="entry name" value="CBM1_2"/>
    <property type="match status" value="1"/>
</dbReference>
<dbReference type="GO" id="GO:0030248">
    <property type="term" value="F:cellulose binding"/>
    <property type="evidence" value="ECO:0007669"/>
    <property type="project" value="InterPro"/>
</dbReference>
<feature type="domain" description="CBM1" evidence="2">
    <location>
        <begin position="104"/>
        <end position="140"/>
    </location>
</feature>
<dbReference type="Proteomes" id="UP000663840">
    <property type="component" value="Unassembled WGS sequence"/>
</dbReference>
<evidence type="ECO:0000256" key="1">
    <source>
        <dbReference type="ARBA" id="ARBA00022729"/>
    </source>
</evidence>
<dbReference type="EMBL" id="CAJMWR010004009">
    <property type="protein sequence ID" value="CAE6478835.1"/>
    <property type="molecule type" value="Genomic_DNA"/>
</dbReference>
<dbReference type="SUPFAM" id="SSF57180">
    <property type="entry name" value="Cellulose-binding domain"/>
    <property type="match status" value="1"/>
</dbReference>
<protein>
    <recommendedName>
        <fullName evidence="2">CBM1 domain-containing protein</fullName>
    </recommendedName>
</protein>
<name>A0A8H3H393_9AGAM</name>
<organism evidence="3 4">
    <name type="scientific">Rhizoctonia solani</name>
    <dbReference type="NCBI Taxonomy" id="456999"/>
    <lineage>
        <taxon>Eukaryota</taxon>
        <taxon>Fungi</taxon>
        <taxon>Dikarya</taxon>
        <taxon>Basidiomycota</taxon>
        <taxon>Agaricomycotina</taxon>
        <taxon>Agaricomycetes</taxon>
        <taxon>Cantharellales</taxon>
        <taxon>Ceratobasidiaceae</taxon>
        <taxon>Rhizoctonia</taxon>
    </lineage>
</organism>
<comment type="caution">
    <text evidence="3">The sequence shown here is derived from an EMBL/GenBank/DDBJ whole genome shotgun (WGS) entry which is preliminary data.</text>
</comment>
<reference evidence="3" key="1">
    <citation type="submission" date="2021-01" db="EMBL/GenBank/DDBJ databases">
        <authorList>
            <person name="Kaushik A."/>
        </authorList>
    </citation>
    <scope>NUCLEOTIDE SEQUENCE</scope>
    <source>
        <strain evidence="3">AG1-1A</strain>
    </source>
</reference>
<dbReference type="InterPro" id="IPR000254">
    <property type="entry name" value="CBD"/>
</dbReference>
<evidence type="ECO:0000259" key="2">
    <source>
        <dbReference type="PROSITE" id="PS51164"/>
    </source>
</evidence>
<evidence type="ECO:0000313" key="3">
    <source>
        <dbReference type="EMBL" id="CAE6478835.1"/>
    </source>
</evidence>
<dbReference type="SMART" id="SM00236">
    <property type="entry name" value="fCBD"/>
    <property type="match status" value="1"/>
</dbReference>
<evidence type="ECO:0000313" key="4">
    <source>
        <dbReference type="Proteomes" id="UP000663840"/>
    </source>
</evidence>
<dbReference type="InterPro" id="IPR035971">
    <property type="entry name" value="CBD_sf"/>
</dbReference>
<dbReference type="AlphaFoldDB" id="A0A8H3H393"/>
<sequence>MIRRECIRSRASAPISPLSAGKPHTCYRAPYIWESKELYRQSAEYSPVLSLYNSEFRKSNVRPSTHLTKLTSQLKFQLDYSMHPYLYLIALLAQIMPAYTQSNTDVPIGGMCGGLGWSGLTTCVAGGWCRPVNESYSTCEPVPPTPDPAHTNPITETVSWTYSSVTQTWPPSVSCNHYARDEHKRWTCAPSSSTISTTATSTTTITSVSCKNYARDANERRWTCAPSPSATSQISEDVSHITAVPTIT</sequence>
<accession>A0A8H3H393</accession>
<dbReference type="GO" id="GO:0005975">
    <property type="term" value="P:carbohydrate metabolic process"/>
    <property type="evidence" value="ECO:0007669"/>
    <property type="project" value="InterPro"/>
</dbReference>
<dbReference type="Pfam" id="PF00734">
    <property type="entry name" value="CBM_1"/>
    <property type="match status" value="1"/>
</dbReference>